<evidence type="ECO:0000313" key="2">
    <source>
        <dbReference type="EMBL" id="EUA63233.1"/>
    </source>
</evidence>
<dbReference type="Pfam" id="PF02627">
    <property type="entry name" value="CMD"/>
    <property type="match status" value="1"/>
</dbReference>
<accession>A0A829QLD1</accession>
<comment type="caution">
    <text evidence="2">The sequence shown here is derived from an EMBL/GenBank/DDBJ whole genome shotgun (WGS) entry which is preliminary data.</text>
</comment>
<dbReference type="EMBL" id="JAOH01000002">
    <property type="protein sequence ID" value="EUA63233.1"/>
    <property type="molecule type" value="Genomic_DNA"/>
</dbReference>
<protein>
    <submittedName>
        <fullName evidence="2">Carboxymuconolactone decarboxylase family protein</fullName>
    </submittedName>
</protein>
<dbReference type="Gene3D" id="1.20.1290.10">
    <property type="entry name" value="AhpD-like"/>
    <property type="match status" value="1"/>
</dbReference>
<proteinExistence type="predicted"/>
<dbReference type="Proteomes" id="UP000021210">
    <property type="component" value="Unassembled WGS sequence"/>
</dbReference>
<evidence type="ECO:0000259" key="1">
    <source>
        <dbReference type="Pfam" id="PF02627"/>
    </source>
</evidence>
<feature type="domain" description="Carboxymuconolactone decarboxylase-like" evidence="1">
    <location>
        <begin position="36"/>
        <end position="116"/>
    </location>
</feature>
<dbReference type="GO" id="GO:0051920">
    <property type="term" value="F:peroxiredoxin activity"/>
    <property type="evidence" value="ECO:0007669"/>
    <property type="project" value="InterPro"/>
</dbReference>
<reference evidence="2 3" key="1">
    <citation type="submission" date="2013-12" db="EMBL/GenBank/DDBJ databases">
        <authorList>
            <person name="Zelazny A."/>
            <person name="Olivier K."/>
            <person name="Holland S."/>
            <person name="Lenaerts A."/>
            <person name="Ordway D."/>
            <person name="DeGroote M.A."/>
            <person name="Parker T."/>
            <person name="Sizemore C."/>
            <person name="Tallon L.J."/>
            <person name="Sadzewicz L.K."/>
            <person name="Sengamalay N."/>
            <person name="Fraser C.M."/>
            <person name="Hine E."/>
            <person name="Shefchek K.A."/>
            <person name="Das S.P."/>
            <person name="Tettelin H."/>
        </authorList>
    </citation>
    <scope>NUCLEOTIDE SEQUENCE [LARGE SCALE GENOMIC DNA]</scope>
    <source>
        <strain evidence="2 3">1948</strain>
    </source>
</reference>
<dbReference type="InterPro" id="IPR003779">
    <property type="entry name" value="CMD-like"/>
</dbReference>
<dbReference type="InterPro" id="IPR029032">
    <property type="entry name" value="AhpD-like"/>
</dbReference>
<sequence>MARIPLADPATLSGLEQAVYQRFPANLVLGLLRATPEIADGYLDLGGALSASPLDRGIREMVILRVGTLSGSAYERMQHLGIARSVGLSDAEIAAVDSGRFDELAPNERAILSFVDELVASPKATVTFDAALRALGEQGLATVILLVGHYMLTARLLETLEIDLDAGPTSWDGI</sequence>
<gene>
    <name evidence="2" type="ORF">I542_3390</name>
</gene>
<evidence type="ECO:0000313" key="3">
    <source>
        <dbReference type="Proteomes" id="UP000021210"/>
    </source>
</evidence>
<name>A0A829QLD1_9MYCO</name>
<dbReference type="SUPFAM" id="SSF69118">
    <property type="entry name" value="AhpD-like"/>
    <property type="match status" value="1"/>
</dbReference>
<organism evidence="2 3">
    <name type="scientific">Mycobacteroides abscessus 1948</name>
    <dbReference type="NCBI Taxonomy" id="1299323"/>
    <lineage>
        <taxon>Bacteria</taxon>
        <taxon>Bacillati</taxon>
        <taxon>Actinomycetota</taxon>
        <taxon>Actinomycetes</taxon>
        <taxon>Mycobacteriales</taxon>
        <taxon>Mycobacteriaceae</taxon>
        <taxon>Mycobacteroides</taxon>
        <taxon>Mycobacteroides abscessus</taxon>
    </lineage>
</organism>
<dbReference type="AlphaFoldDB" id="A0A829QLD1"/>
<dbReference type="PANTHER" id="PTHR34846:SF11">
    <property type="entry name" value="4-CARBOXYMUCONOLACTONE DECARBOXYLASE FAMILY PROTEIN (AFU_ORTHOLOGUE AFUA_6G11590)"/>
    <property type="match status" value="1"/>
</dbReference>
<dbReference type="PANTHER" id="PTHR34846">
    <property type="entry name" value="4-CARBOXYMUCONOLACTONE DECARBOXYLASE FAMILY PROTEIN (AFU_ORTHOLOGUE AFUA_6G11590)"/>
    <property type="match status" value="1"/>
</dbReference>